<dbReference type="GO" id="GO:0016787">
    <property type="term" value="F:hydrolase activity"/>
    <property type="evidence" value="ECO:0007669"/>
    <property type="project" value="UniProtKB-KW"/>
</dbReference>
<dbReference type="Pfam" id="PF03009">
    <property type="entry name" value="GDPD"/>
    <property type="match status" value="1"/>
</dbReference>
<proteinExistence type="predicted"/>
<feature type="signal peptide" evidence="1">
    <location>
        <begin position="1"/>
        <end position="25"/>
    </location>
</feature>
<dbReference type="PROSITE" id="PS51704">
    <property type="entry name" value="GP_PDE"/>
    <property type="match status" value="1"/>
</dbReference>
<dbReference type="SUPFAM" id="SSF51695">
    <property type="entry name" value="PLC-like phosphodiesterases"/>
    <property type="match status" value="1"/>
</dbReference>
<protein>
    <submittedName>
        <fullName evidence="3">Hydrolase</fullName>
    </submittedName>
</protein>
<name>A0ABP8CE35_9ACTN</name>
<reference evidence="4" key="1">
    <citation type="journal article" date="2019" name="Int. J. Syst. Evol. Microbiol.">
        <title>The Global Catalogue of Microorganisms (GCM) 10K type strain sequencing project: providing services to taxonomists for standard genome sequencing and annotation.</title>
        <authorList>
            <consortium name="The Broad Institute Genomics Platform"/>
            <consortium name="The Broad Institute Genome Sequencing Center for Infectious Disease"/>
            <person name="Wu L."/>
            <person name="Ma J."/>
        </authorList>
    </citation>
    <scope>NUCLEOTIDE SEQUENCE [LARGE SCALE GENOMIC DNA]</scope>
    <source>
        <strain evidence="4">JCM 17440</strain>
    </source>
</reference>
<keyword evidence="3" id="KW-0378">Hydrolase</keyword>
<dbReference type="InterPro" id="IPR017946">
    <property type="entry name" value="PLC-like_Pdiesterase_TIM-brl"/>
</dbReference>
<dbReference type="Proteomes" id="UP001501710">
    <property type="component" value="Unassembled WGS sequence"/>
</dbReference>
<evidence type="ECO:0000256" key="1">
    <source>
        <dbReference type="SAM" id="SignalP"/>
    </source>
</evidence>
<dbReference type="RefSeq" id="WP_344901499.1">
    <property type="nucleotide sequence ID" value="NZ_BAABAS010000020.1"/>
</dbReference>
<sequence>MNRRHRLALVAVTASAAFIVPVAAAAGSAPGGGPGRARSAEITNVAHRGASAYAPENTIAAFRLAASQHADVFETDVQETKDHALVLIHDTTLGRTTNVEDVYPKRSPWKVSDFTLAEIRRLDAGSWFGTKYKGERIPTLDQALDDMRDRGIGLLLEIKSPDLYPGIEERVAAALRRSPSWLRSDPAERRLAVQSFDWASVRRFHAVLPDVPVGLLGTPKAADLPELASYADQINPTFGDVTASYVTDVHAARMDLLTWTVNDAGDMKEAARLGVDGIITNEPDVLRRVLDEALAASAA</sequence>
<dbReference type="PANTHER" id="PTHR46211:SF1">
    <property type="entry name" value="GLYCEROPHOSPHODIESTER PHOSPHODIESTERASE, CYTOPLASMIC"/>
    <property type="match status" value="1"/>
</dbReference>
<evidence type="ECO:0000259" key="2">
    <source>
        <dbReference type="PROSITE" id="PS51704"/>
    </source>
</evidence>
<dbReference type="Gene3D" id="3.20.20.190">
    <property type="entry name" value="Phosphatidylinositol (PI) phosphodiesterase"/>
    <property type="match status" value="1"/>
</dbReference>
<evidence type="ECO:0000313" key="3">
    <source>
        <dbReference type="EMBL" id="GAA4238151.1"/>
    </source>
</evidence>
<dbReference type="PANTHER" id="PTHR46211">
    <property type="entry name" value="GLYCEROPHOSPHORYL DIESTER PHOSPHODIESTERASE"/>
    <property type="match status" value="1"/>
</dbReference>
<keyword evidence="4" id="KW-1185">Reference proteome</keyword>
<organism evidence="3 4">
    <name type="scientific">Actinomadura meridiana</name>
    <dbReference type="NCBI Taxonomy" id="559626"/>
    <lineage>
        <taxon>Bacteria</taxon>
        <taxon>Bacillati</taxon>
        <taxon>Actinomycetota</taxon>
        <taxon>Actinomycetes</taxon>
        <taxon>Streptosporangiales</taxon>
        <taxon>Thermomonosporaceae</taxon>
        <taxon>Actinomadura</taxon>
    </lineage>
</organism>
<evidence type="ECO:0000313" key="4">
    <source>
        <dbReference type="Proteomes" id="UP001501710"/>
    </source>
</evidence>
<comment type="caution">
    <text evidence="3">The sequence shown here is derived from an EMBL/GenBank/DDBJ whole genome shotgun (WGS) entry which is preliminary data.</text>
</comment>
<feature type="chain" id="PRO_5046574340" evidence="1">
    <location>
        <begin position="26"/>
        <end position="299"/>
    </location>
</feature>
<dbReference type="EMBL" id="BAABAS010000020">
    <property type="protein sequence ID" value="GAA4238151.1"/>
    <property type="molecule type" value="Genomic_DNA"/>
</dbReference>
<accession>A0ABP8CE35</accession>
<gene>
    <name evidence="3" type="ORF">GCM10022254_52900</name>
</gene>
<keyword evidence="1" id="KW-0732">Signal</keyword>
<dbReference type="InterPro" id="IPR030395">
    <property type="entry name" value="GP_PDE_dom"/>
</dbReference>
<feature type="domain" description="GP-PDE" evidence="2">
    <location>
        <begin position="42"/>
        <end position="290"/>
    </location>
</feature>